<accession>A0A6A6A4F2</accession>
<dbReference type="EMBL" id="ML977515">
    <property type="protein sequence ID" value="KAF2125787.1"/>
    <property type="molecule type" value="Genomic_DNA"/>
</dbReference>
<gene>
    <name evidence="1" type="ORF">P153DRAFT_389241</name>
</gene>
<evidence type="ECO:0000313" key="1">
    <source>
        <dbReference type="EMBL" id="KAF2125787.1"/>
    </source>
</evidence>
<dbReference type="RefSeq" id="XP_033520179.1">
    <property type="nucleotide sequence ID" value="XM_033670826.1"/>
</dbReference>
<proteinExistence type="predicted"/>
<dbReference type="AlphaFoldDB" id="A0A6A6A4F2"/>
<dbReference type="GeneID" id="54411258"/>
<keyword evidence="2" id="KW-1185">Reference proteome</keyword>
<reference evidence="1" key="1">
    <citation type="journal article" date="2020" name="Stud. Mycol.">
        <title>101 Dothideomycetes genomes: a test case for predicting lifestyles and emergence of pathogens.</title>
        <authorList>
            <person name="Haridas S."/>
            <person name="Albert R."/>
            <person name="Binder M."/>
            <person name="Bloem J."/>
            <person name="Labutti K."/>
            <person name="Salamov A."/>
            <person name="Andreopoulos B."/>
            <person name="Baker S."/>
            <person name="Barry K."/>
            <person name="Bills G."/>
            <person name="Bluhm B."/>
            <person name="Cannon C."/>
            <person name="Castanera R."/>
            <person name="Culley D."/>
            <person name="Daum C."/>
            <person name="Ezra D."/>
            <person name="Gonzalez J."/>
            <person name="Henrissat B."/>
            <person name="Kuo A."/>
            <person name="Liang C."/>
            <person name="Lipzen A."/>
            <person name="Lutzoni F."/>
            <person name="Magnuson J."/>
            <person name="Mondo S."/>
            <person name="Nolan M."/>
            <person name="Ohm R."/>
            <person name="Pangilinan J."/>
            <person name="Park H.-J."/>
            <person name="Ramirez L."/>
            <person name="Alfaro M."/>
            <person name="Sun H."/>
            <person name="Tritt A."/>
            <person name="Yoshinaga Y."/>
            <person name="Zwiers L.-H."/>
            <person name="Turgeon B."/>
            <person name="Goodwin S."/>
            <person name="Spatafora J."/>
            <person name="Crous P."/>
            <person name="Grigoriev I."/>
        </authorList>
    </citation>
    <scope>NUCLEOTIDE SEQUENCE</scope>
    <source>
        <strain evidence="1">CBS 119687</strain>
    </source>
</reference>
<dbReference type="Proteomes" id="UP000799771">
    <property type="component" value="Unassembled WGS sequence"/>
</dbReference>
<protein>
    <submittedName>
        <fullName evidence="1">Uncharacterized protein</fullName>
    </submittedName>
</protein>
<organism evidence="1 2">
    <name type="scientific">Dothidotthia symphoricarpi CBS 119687</name>
    <dbReference type="NCBI Taxonomy" id="1392245"/>
    <lineage>
        <taxon>Eukaryota</taxon>
        <taxon>Fungi</taxon>
        <taxon>Dikarya</taxon>
        <taxon>Ascomycota</taxon>
        <taxon>Pezizomycotina</taxon>
        <taxon>Dothideomycetes</taxon>
        <taxon>Pleosporomycetidae</taxon>
        <taxon>Pleosporales</taxon>
        <taxon>Dothidotthiaceae</taxon>
        <taxon>Dothidotthia</taxon>
    </lineage>
</organism>
<sequence>MSGTFESKLALTSFATDLGIDEHTLMKALEEAFDKAPIVKNDSLAFIFSLARLDHQINKQVLDRALYGLRHSFGSALRDASVVHCHHRPALPKLSTYGTRPQNRLSLDHITPAQSPSSGYHTLPSTPYVSSLNNEKCNATLDPRLMLSADDMGHPTYVIGAPDHNNS</sequence>
<name>A0A6A6A4F2_9PLEO</name>
<evidence type="ECO:0000313" key="2">
    <source>
        <dbReference type="Proteomes" id="UP000799771"/>
    </source>
</evidence>